<feature type="transmembrane region" description="Helical" evidence="1">
    <location>
        <begin position="251"/>
        <end position="273"/>
    </location>
</feature>
<sequence length="503" mass="51619">MRIATLALCLAGASAFVGPAAPRRLPLRRRAVAELVATGEALVRSQALAGELGAPAAVLEALPSSDVVVAFADQGGNLAGKFFMGSLPPYALFLYFLNYEGNNAPPLVRFGFAYLLLFVAATIPTGIIAKTTWGVSLADADWLHGGAESLLTVTNVLLLLGFRGALGRDGAAADAGWARLGAGAAAAAAVALIATGVPTFHFEAHDAFLGGPVNALSVPTWAVHFSSVCEFVLAMRLAVKYAAWTGDEKWNGVAWGMLPSHASGVCACTYHLFYNQAALAWLVTAQAGLTFLGNCTLCVAAFRLAVANGWTLAGAAPAFAGGPERPREPYALDAARVSAADPGLAPGPELVAEVAAFTLVAAYATKYGSLYAVDFLAAPNGAAAAACVALPPLAVALTVLPAPEAPDVSYDDVKKYGVAGTLAYVLTELAFWAVAFPVAAAVFAQTNGHAPDLLHSNGDRAAVAAFVFAGANVARLAVPLRFGVALAAAPWVDANVVKRFARE</sequence>
<dbReference type="Pfam" id="PF10693">
    <property type="entry name" value="DUF2499"/>
    <property type="match status" value="1"/>
</dbReference>
<proteinExistence type="predicted"/>
<feature type="transmembrane region" description="Helical" evidence="1">
    <location>
        <begin position="110"/>
        <end position="129"/>
    </location>
</feature>
<dbReference type="OrthoDB" id="424673at2759"/>
<dbReference type="InParanoid" id="F0YMG6"/>
<dbReference type="OMA" id="VPTWAVH"/>
<name>F0YMG6_AURAN</name>
<feature type="chain" id="PRO_5012723006" evidence="2">
    <location>
        <begin position="16"/>
        <end position="503"/>
    </location>
</feature>
<evidence type="ECO:0000256" key="2">
    <source>
        <dbReference type="SAM" id="SignalP"/>
    </source>
</evidence>
<dbReference type="InterPro" id="IPR021995">
    <property type="entry name" value="DUF3593"/>
</dbReference>
<feature type="transmembrane region" description="Helical" evidence="1">
    <location>
        <begin position="422"/>
        <end position="443"/>
    </location>
</feature>
<evidence type="ECO:0000313" key="4">
    <source>
        <dbReference type="Proteomes" id="UP000002729"/>
    </source>
</evidence>
<feature type="transmembrane region" description="Helical" evidence="1">
    <location>
        <begin position="279"/>
        <end position="302"/>
    </location>
</feature>
<gene>
    <name evidence="3" type="ORF">AURANDRAFT_67808</name>
</gene>
<feature type="transmembrane region" description="Helical" evidence="1">
    <location>
        <begin position="149"/>
        <end position="166"/>
    </location>
</feature>
<dbReference type="GeneID" id="20226444"/>
<feature type="transmembrane region" description="Helical" evidence="1">
    <location>
        <begin position="463"/>
        <end position="492"/>
    </location>
</feature>
<dbReference type="KEGG" id="aaf:AURANDRAFT_67808"/>
<keyword evidence="1" id="KW-0472">Membrane</keyword>
<dbReference type="EMBL" id="GL833164">
    <property type="protein sequence ID" value="EGB03673.1"/>
    <property type="molecule type" value="Genomic_DNA"/>
</dbReference>
<dbReference type="Pfam" id="PF12159">
    <property type="entry name" value="DUF3593"/>
    <property type="match status" value="1"/>
</dbReference>
<feature type="transmembrane region" description="Helical" evidence="1">
    <location>
        <begin position="221"/>
        <end position="239"/>
    </location>
</feature>
<dbReference type="eggNOG" id="KOG2445">
    <property type="taxonomic scope" value="Eukaryota"/>
</dbReference>
<dbReference type="RefSeq" id="XP_009041602.1">
    <property type="nucleotide sequence ID" value="XM_009043354.1"/>
</dbReference>
<accession>F0YMG6</accession>
<keyword evidence="2" id="KW-0732">Signal</keyword>
<keyword evidence="1" id="KW-1133">Transmembrane helix</keyword>
<keyword evidence="4" id="KW-1185">Reference proteome</keyword>
<dbReference type="PANTHER" id="PTHR33833:SF3">
    <property type="entry name" value="YCF49-LIKE PROTEIN"/>
    <property type="match status" value="1"/>
</dbReference>
<evidence type="ECO:0000313" key="3">
    <source>
        <dbReference type="EMBL" id="EGB03673.1"/>
    </source>
</evidence>
<dbReference type="PANTHER" id="PTHR33833">
    <property type="entry name" value="NUCLEOLAR-LIKE PROTEIN-RELATED"/>
    <property type="match status" value="1"/>
</dbReference>
<protein>
    <submittedName>
        <fullName evidence="3">Uncharacterized protein</fullName>
    </submittedName>
</protein>
<dbReference type="InterPro" id="IPR019634">
    <property type="entry name" value="Uncharacterised_Ycf49"/>
</dbReference>
<keyword evidence="1" id="KW-0812">Transmembrane</keyword>
<feature type="signal peptide" evidence="2">
    <location>
        <begin position="1"/>
        <end position="15"/>
    </location>
</feature>
<evidence type="ECO:0000256" key="1">
    <source>
        <dbReference type="SAM" id="Phobius"/>
    </source>
</evidence>
<dbReference type="Proteomes" id="UP000002729">
    <property type="component" value="Unassembled WGS sequence"/>
</dbReference>
<reference evidence="3 4" key="1">
    <citation type="journal article" date="2011" name="Proc. Natl. Acad. Sci. U.S.A.">
        <title>Niche of harmful alga Aureococcus anophagefferens revealed through ecogenomics.</title>
        <authorList>
            <person name="Gobler C.J."/>
            <person name="Berry D.L."/>
            <person name="Dyhrman S.T."/>
            <person name="Wilhelm S.W."/>
            <person name="Salamov A."/>
            <person name="Lobanov A.V."/>
            <person name="Zhang Y."/>
            <person name="Collier J.L."/>
            <person name="Wurch L.L."/>
            <person name="Kustka A.B."/>
            <person name="Dill B.D."/>
            <person name="Shah M."/>
            <person name="VerBerkmoes N.C."/>
            <person name="Kuo A."/>
            <person name="Terry A."/>
            <person name="Pangilinan J."/>
            <person name="Lindquist E.A."/>
            <person name="Lucas S."/>
            <person name="Paulsen I.T."/>
            <person name="Hattenrath-Lehmann T.K."/>
            <person name="Talmage S.C."/>
            <person name="Walker E.A."/>
            <person name="Koch F."/>
            <person name="Burson A.M."/>
            <person name="Marcoval M.A."/>
            <person name="Tang Y.Z."/>
            <person name="Lecleir G.R."/>
            <person name="Coyne K.J."/>
            <person name="Berg G.M."/>
            <person name="Bertrand E.M."/>
            <person name="Saito M.A."/>
            <person name="Gladyshev V.N."/>
            <person name="Grigoriev I.V."/>
        </authorList>
    </citation>
    <scope>NUCLEOTIDE SEQUENCE [LARGE SCALE GENOMIC DNA]</scope>
    <source>
        <strain evidence="4">CCMP 1984</strain>
    </source>
</reference>
<organism evidence="4">
    <name type="scientific">Aureococcus anophagefferens</name>
    <name type="common">Harmful bloom alga</name>
    <dbReference type="NCBI Taxonomy" id="44056"/>
    <lineage>
        <taxon>Eukaryota</taxon>
        <taxon>Sar</taxon>
        <taxon>Stramenopiles</taxon>
        <taxon>Ochrophyta</taxon>
        <taxon>Pelagophyceae</taxon>
        <taxon>Pelagomonadales</taxon>
        <taxon>Pelagomonadaceae</taxon>
        <taxon>Aureococcus</taxon>
    </lineage>
</organism>
<feature type="transmembrane region" description="Helical" evidence="1">
    <location>
        <begin position="178"/>
        <end position="201"/>
    </location>
</feature>
<dbReference type="AlphaFoldDB" id="F0YMG6"/>